<evidence type="ECO:0000313" key="1">
    <source>
        <dbReference type="EMBL" id="KAK3718288.1"/>
    </source>
</evidence>
<evidence type="ECO:0000313" key="2">
    <source>
        <dbReference type="Proteomes" id="UP001283361"/>
    </source>
</evidence>
<organism evidence="1 2">
    <name type="scientific">Elysia crispata</name>
    <name type="common">lettuce slug</name>
    <dbReference type="NCBI Taxonomy" id="231223"/>
    <lineage>
        <taxon>Eukaryota</taxon>
        <taxon>Metazoa</taxon>
        <taxon>Spiralia</taxon>
        <taxon>Lophotrochozoa</taxon>
        <taxon>Mollusca</taxon>
        <taxon>Gastropoda</taxon>
        <taxon>Heterobranchia</taxon>
        <taxon>Euthyneura</taxon>
        <taxon>Panpulmonata</taxon>
        <taxon>Sacoglossa</taxon>
        <taxon>Placobranchoidea</taxon>
        <taxon>Plakobranchidae</taxon>
        <taxon>Elysia</taxon>
    </lineage>
</organism>
<dbReference type="EMBL" id="JAWDGP010007442">
    <property type="protein sequence ID" value="KAK3718288.1"/>
    <property type="molecule type" value="Genomic_DNA"/>
</dbReference>
<keyword evidence="2" id="KW-1185">Reference proteome</keyword>
<protein>
    <submittedName>
        <fullName evidence="1">Uncharacterized protein</fullName>
    </submittedName>
</protein>
<name>A0AAE1CMW6_9GAST</name>
<sequence>VQSHIDLGSSSALCNAWLRFSSSSCICLAEVLIKPCNVWRRPFIKPFGNVWLRPSISLGSHALAEAPHQALQCLDEGALIKPVQCLAEAFTKPLQCLAEALHQALQCLAEALSSLAMFLLRHSSSSCNVWLRPTSSLCTCLAEAHIKLFQQ</sequence>
<dbReference type="AlphaFoldDB" id="A0AAE1CMW6"/>
<accession>A0AAE1CMW6</accession>
<feature type="non-terminal residue" evidence="1">
    <location>
        <position position="1"/>
    </location>
</feature>
<comment type="caution">
    <text evidence="1">The sequence shown here is derived from an EMBL/GenBank/DDBJ whole genome shotgun (WGS) entry which is preliminary data.</text>
</comment>
<reference evidence="1" key="1">
    <citation type="journal article" date="2023" name="G3 (Bethesda)">
        <title>A reference genome for the long-term kleptoplast-retaining sea slug Elysia crispata morphotype clarki.</title>
        <authorList>
            <person name="Eastman K.E."/>
            <person name="Pendleton A.L."/>
            <person name="Shaikh M.A."/>
            <person name="Suttiyut T."/>
            <person name="Ogas R."/>
            <person name="Tomko P."/>
            <person name="Gavelis G."/>
            <person name="Widhalm J.R."/>
            <person name="Wisecaver J.H."/>
        </authorList>
    </citation>
    <scope>NUCLEOTIDE SEQUENCE</scope>
    <source>
        <strain evidence="1">ECLA1</strain>
    </source>
</reference>
<proteinExistence type="predicted"/>
<dbReference type="Proteomes" id="UP001283361">
    <property type="component" value="Unassembled WGS sequence"/>
</dbReference>
<gene>
    <name evidence="1" type="ORF">RRG08_021524</name>
</gene>